<dbReference type="GO" id="GO:0004673">
    <property type="term" value="F:protein histidine kinase activity"/>
    <property type="evidence" value="ECO:0007669"/>
    <property type="project" value="UniProtKB-EC"/>
</dbReference>
<dbReference type="GO" id="GO:0007234">
    <property type="term" value="P:osmosensory signaling via phosphorelay pathway"/>
    <property type="evidence" value="ECO:0007669"/>
    <property type="project" value="TreeGrafter"/>
</dbReference>
<reference evidence="7" key="1">
    <citation type="submission" date="2020-06" db="EMBL/GenBank/DDBJ databases">
        <title>Draft genomic sequence of Geomonas sp. Red330.</title>
        <authorList>
            <person name="Itoh H."/>
            <person name="Zhenxing X."/>
            <person name="Ushijima N."/>
            <person name="Masuda Y."/>
            <person name="Shiratori Y."/>
            <person name="Senoo K."/>
        </authorList>
    </citation>
    <scope>NUCLEOTIDE SEQUENCE [LARGE SCALE GENOMIC DNA]</scope>
    <source>
        <strain evidence="7">Red330</strain>
    </source>
</reference>
<gene>
    <name evidence="6" type="ORF">GMST_23910</name>
</gene>
<evidence type="ECO:0000256" key="4">
    <source>
        <dbReference type="ARBA" id="ARBA00022777"/>
    </source>
</evidence>
<dbReference type="AlphaFoldDB" id="A0A6V8MJD0"/>
<dbReference type="RefSeq" id="WP_183354877.1">
    <property type="nucleotide sequence ID" value="NZ_BLXX01000006.1"/>
</dbReference>
<feature type="domain" description="Histidine kinase/HSP90-like ATPase" evidence="5">
    <location>
        <begin position="43"/>
        <end position="105"/>
    </location>
</feature>
<dbReference type="EMBL" id="BLXX01000006">
    <property type="protein sequence ID" value="GFO60066.1"/>
    <property type="molecule type" value="Genomic_DNA"/>
</dbReference>
<dbReference type="Gene3D" id="3.30.565.10">
    <property type="entry name" value="Histidine kinase-like ATPase, C-terminal domain"/>
    <property type="match status" value="1"/>
</dbReference>
<organism evidence="6 7">
    <name type="scientific">Geomonas silvestris</name>
    <dbReference type="NCBI Taxonomy" id="2740184"/>
    <lineage>
        <taxon>Bacteria</taxon>
        <taxon>Pseudomonadati</taxon>
        <taxon>Thermodesulfobacteriota</taxon>
        <taxon>Desulfuromonadia</taxon>
        <taxon>Geobacterales</taxon>
        <taxon>Geobacteraceae</taxon>
        <taxon>Geomonas</taxon>
    </lineage>
</organism>
<dbReference type="Pfam" id="PF02518">
    <property type="entry name" value="HATPase_c"/>
    <property type="match status" value="1"/>
</dbReference>
<dbReference type="GO" id="GO:0000156">
    <property type="term" value="F:phosphorelay response regulator activity"/>
    <property type="evidence" value="ECO:0007669"/>
    <property type="project" value="TreeGrafter"/>
</dbReference>
<dbReference type="InterPro" id="IPR036890">
    <property type="entry name" value="HATPase_C_sf"/>
</dbReference>
<evidence type="ECO:0000313" key="7">
    <source>
        <dbReference type="Proteomes" id="UP000556026"/>
    </source>
</evidence>
<keyword evidence="4" id="KW-0418">Kinase</keyword>
<protein>
    <recommendedName>
        <fullName evidence="2">histidine kinase</fullName>
        <ecNumber evidence="2">2.7.13.3</ecNumber>
    </recommendedName>
</protein>
<keyword evidence="3" id="KW-0808">Transferase</keyword>
<evidence type="ECO:0000256" key="1">
    <source>
        <dbReference type="ARBA" id="ARBA00000085"/>
    </source>
</evidence>
<evidence type="ECO:0000256" key="3">
    <source>
        <dbReference type="ARBA" id="ARBA00022679"/>
    </source>
</evidence>
<dbReference type="PANTHER" id="PTHR42878:SF15">
    <property type="entry name" value="BACTERIOPHYTOCHROME"/>
    <property type="match status" value="1"/>
</dbReference>
<sequence length="114" mass="12599">MNETPKIVPPPVLRARSPWCVRGSLQQERHVNVSIQPALTATGDPTLIKIALRKLFSNAWKYTTGRSPAVIEFAASPEGKAFLMRDNGVGFDPADAARLFHPFQHLHDNDRLAG</sequence>
<proteinExistence type="predicted"/>
<dbReference type="Proteomes" id="UP000556026">
    <property type="component" value="Unassembled WGS sequence"/>
</dbReference>
<evidence type="ECO:0000256" key="2">
    <source>
        <dbReference type="ARBA" id="ARBA00012438"/>
    </source>
</evidence>
<dbReference type="InterPro" id="IPR003594">
    <property type="entry name" value="HATPase_dom"/>
</dbReference>
<evidence type="ECO:0000313" key="6">
    <source>
        <dbReference type="EMBL" id="GFO60066.1"/>
    </source>
</evidence>
<dbReference type="GO" id="GO:0030295">
    <property type="term" value="F:protein kinase activator activity"/>
    <property type="evidence" value="ECO:0007669"/>
    <property type="project" value="TreeGrafter"/>
</dbReference>
<dbReference type="SUPFAM" id="SSF55874">
    <property type="entry name" value="ATPase domain of HSP90 chaperone/DNA topoisomerase II/histidine kinase"/>
    <property type="match status" value="1"/>
</dbReference>
<name>A0A6V8MJD0_9BACT</name>
<dbReference type="EC" id="2.7.13.3" evidence="2"/>
<accession>A0A6V8MJD0</accession>
<dbReference type="InterPro" id="IPR050351">
    <property type="entry name" value="BphY/WalK/GraS-like"/>
</dbReference>
<evidence type="ECO:0000259" key="5">
    <source>
        <dbReference type="Pfam" id="PF02518"/>
    </source>
</evidence>
<comment type="catalytic activity">
    <reaction evidence="1">
        <text>ATP + protein L-histidine = ADP + protein N-phospho-L-histidine.</text>
        <dbReference type="EC" id="2.7.13.3"/>
    </reaction>
</comment>
<comment type="caution">
    <text evidence="6">The sequence shown here is derived from an EMBL/GenBank/DDBJ whole genome shotgun (WGS) entry which is preliminary data.</text>
</comment>
<keyword evidence="7" id="KW-1185">Reference proteome</keyword>
<dbReference type="PANTHER" id="PTHR42878">
    <property type="entry name" value="TWO-COMPONENT HISTIDINE KINASE"/>
    <property type="match status" value="1"/>
</dbReference>